<protein>
    <submittedName>
        <fullName evidence="1">Uncharacterized protein</fullName>
    </submittedName>
</protein>
<dbReference type="OrthoDB" id="9961419at2"/>
<organism evidence="1 2">
    <name type="scientific">Aquipseudomonas alcaligenes</name>
    <name type="common">Pseudomonas alcaligenes</name>
    <dbReference type="NCBI Taxonomy" id="43263"/>
    <lineage>
        <taxon>Bacteria</taxon>
        <taxon>Pseudomonadati</taxon>
        <taxon>Pseudomonadota</taxon>
        <taxon>Gammaproteobacteria</taxon>
        <taxon>Pseudomonadales</taxon>
        <taxon>Pseudomonadaceae</taxon>
        <taxon>Aquipseudomonas</taxon>
    </lineage>
</organism>
<dbReference type="Proteomes" id="UP000248146">
    <property type="component" value="Unassembled WGS sequence"/>
</dbReference>
<evidence type="ECO:0000313" key="2">
    <source>
        <dbReference type="Proteomes" id="UP000248146"/>
    </source>
</evidence>
<dbReference type="RefSeq" id="WP_110680737.1">
    <property type="nucleotide sequence ID" value="NZ_QJRX01000001.1"/>
</dbReference>
<accession>A0A2V4MHT1</accession>
<comment type="caution">
    <text evidence="1">The sequence shown here is derived from an EMBL/GenBank/DDBJ whole genome shotgun (WGS) entry which is preliminary data.</text>
</comment>
<name>A0A2V4MHT1_AQUAC</name>
<gene>
    <name evidence="1" type="ORF">DMO17_02555</name>
</gene>
<dbReference type="AlphaFoldDB" id="A0A2V4MHT1"/>
<sequence length="118" mass="13629">MEILIAAAALAIAWWQLDLQRKEIQRSGKINALVNMSQMVRERIELYSDIIDSLKNEKKPWKGHADKINRELRPLLSKINQEIIIASSNYNFSFPEKEIIAALNLKEITEIDIIQNQA</sequence>
<evidence type="ECO:0000313" key="1">
    <source>
        <dbReference type="EMBL" id="PYC29596.1"/>
    </source>
</evidence>
<dbReference type="EMBL" id="QJRX01000001">
    <property type="protein sequence ID" value="PYC29596.1"/>
    <property type="molecule type" value="Genomic_DNA"/>
</dbReference>
<proteinExistence type="predicted"/>
<reference evidence="1 2" key="1">
    <citation type="submission" date="2018-06" db="EMBL/GenBank/DDBJ databases">
        <title>Pseudomonas diversity within urban Lake Michigan freshwaters.</title>
        <authorList>
            <person name="Batrich M."/>
            <person name="Hatzopoulos T."/>
            <person name="Putonti C."/>
        </authorList>
    </citation>
    <scope>NUCLEOTIDE SEQUENCE [LARGE SCALE GENOMIC DNA]</scope>
    <source>
        <strain evidence="1 2">MB-090714</strain>
    </source>
</reference>